<keyword evidence="4" id="KW-1185">Reference proteome</keyword>
<dbReference type="PANTHER" id="PTHR43639:SF1">
    <property type="entry name" value="SHORT-CHAIN DEHYDROGENASE_REDUCTASE FAMILY PROTEIN"/>
    <property type="match status" value="1"/>
</dbReference>
<comment type="caution">
    <text evidence="3">The sequence shown here is derived from an EMBL/GenBank/DDBJ whole genome shotgun (WGS) entry which is preliminary data.</text>
</comment>
<evidence type="ECO:0000256" key="2">
    <source>
        <dbReference type="ARBA" id="ARBA00023002"/>
    </source>
</evidence>
<dbReference type="PANTHER" id="PTHR43639">
    <property type="entry name" value="OXIDOREDUCTASE, SHORT-CHAIN DEHYDROGENASE/REDUCTASE FAMILY (AFU_ORTHOLOGUE AFUA_5G02870)"/>
    <property type="match status" value="1"/>
</dbReference>
<evidence type="ECO:0000313" key="4">
    <source>
        <dbReference type="Proteomes" id="UP000252357"/>
    </source>
</evidence>
<comment type="similarity">
    <text evidence="1">Belongs to the short-chain dehydrogenases/reductases (SDR) family.</text>
</comment>
<dbReference type="AlphaFoldDB" id="A0A368L0Z8"/>
<dbReference type="EMBL" id="QPGB01000005">
    <property type="protein sequence ID" value="RCS56789.1"/>
    <property type="molecule type" value="Genomic_DNA"/>
</dbReference>
<reference evidence="3 4" key="1">
    <citation type="journal article" date="2018" name="Int. J. Syst. Evol. Microbiol.">
        <title>Parvibium lacunae gen. nov., sp. nov., a new member of the family Alcaligenaceae isolated from a freshwater pond.</title>
        <authorList>
            <person name="Chen W.M."/>
            <person name="Xie P.B."/>
            <person name="Hsu M.Y."/>
            <person name="Sheu S.Y."/>
        </authorList>
    </citation>
    <scope>NUCLEOTIDE SEQUENCE [LARGE SCALE GENOMIC DNA]</scope>
    <source>
        <strain evidence="3 4">KMB9</strain>
    </source>
</reference>
<evidence type="ECO:0000313" key="3">
    <source>
        <dbReference type="EMBL" id="RCS56789.1"/>
    </source>
</evidence>
<dbReference type="SUPFAM" id="SSF51735">
    <property type="entry name" value="NAD(P)-binding Rossmann-fold domains"/>
    <property type="match status" value="1"/>
</dbReference>
<dbReference type="GO" id="GO:0016491">
    <property type="term" value="F:oxidoreductase activity"/>
    <property type="evidence" value="ECO:0007669"/>
    <property type="project" value="UniProtKB-KW"/>
</dbReference>
<dbReference type="Proteomes" id="UP000252357">
    <property type="component" value="Unassembled WGS sequence"/>
</dbReference>
<sequence>MVAMSKIVLITGAAKRVGRELALHFAAAGWDVALHYGQSGTEAQLLAAQIMAMGRRVIALQADLAQEDQVRALLPQCIAALGVPNCIINNASRFEFDSAVDIDYTRLTAHILPNLAAPLLLAQALHAAVPTGRQACVINLLDQKLYNLNPDFLSYSLSKIALEGATKMLAQALAPTVRVVGLAPGLTLPSYLQTTEQFTHTHQLTPLGQSSTPEDLAQAALFLASSPAITGTTLVVDGGQHLQPLSRDISFYPTEQ</sequence>
<accession>A0A368L0Z8</accession>
<dbReference type="InterPro" id="IPR036291">
    <property type="entry name" value="NAD(P)-bd_dom_sf"/>
</dbReference>
<evidence type="ECO:0000256" key="1">
    <source>
        <dbReference type="ARBA" id="ARBA00006484"/>
    </source>
</evidence>
<organism evidence="3 4">
    <name type="scientific">Parvibium lacunae</name>
    <dbReference type="NCBI Taxonomy" id="1888893"/>
    <lineage>
        <taxon>Bacteria</taxon>
        <taxon>Pseudomonadati</taxon>
        <taxon>Pseudomonadota</taxon>
        <taxon>Betaproteobacteria</taxon>
        <taxon>Burkholderiales</taxon>
        <taxon>Alcaligenaceae</taxon>
        <taxon>Parvibium</taxon>
    </lineage>
</organism>
<protein>
    <submittedName>
        <fullName evidence="3">Short chain dehydrogenase</fullName>
    </submittedName>
</protein>
<dbReference type="OrthoDB" id="5292672at2"/>
<name>A0A368L0Z8_9BURK</name>
<dbReference type="Gene3D" id="3.40.50.720">
    <property type="entry name" value="NAD(P)-binding Rossmann-like Domain"/>
    <property type="match status" value="1"/>
</dbReference>
<proteinExistence type="inferred from homology"/>
<dbReference type="Pfam" id="PF13561">
    <property type="entry name" value="adh_short_C2"/>
    <property type="match status" value="1"/>
</dbReference>
<dbReference type="InterPro" id="IPR002347">
    <property type="entry name" value="SDR_fam"/>
</dbReference>
<gene>
    <name evidence="3" type="ORF">DU000_10640</name>
</gene>
<dbReference type="PRINTS" id="PR00081">
    <property type="entry name" value="GDHRDH"/>
</dbReference>
<keyword evidence="2" id="KW-0560">Oxidoreductase</keyword>
<dbReference type="NCBIfam" id="NF006597">
    <property type="entry name" value="PRK09134.1"/>
    <property type="match status" value="1"/>
</dbReference>